<keyword evidence="3" id="KW-0472">Membrane</keyword>
<feature type="transmembrane region" description="Helical" evidence="3">
    <location>
        <begin position="7"/>
        <end position="24"/>
    </location>
</feature>
<dbReference type="OrthoDB" id="1145062at2"/>
<dbReference type="SUPFAM" id="SSF111384">
    <property type="entry name" value="OmpH-like"/>
    <property type="match status" value="1"/>
</dbReference>
<gene>
    <name evidence="4" type="ORF">E5J99_04460</name>
</gene>
<evidence type="ECO:0000256" key="2">
    <source>
        <dbReference type="ARBA" id="ARBA00022729"/>
    </source>
</evidence>
<dbReference type="GO" id="GO:0050821">
    <property type="term" value="P:protein stabilization"/>
    <property type="evidence" value="ECO:0007669"/>
    <property type="project" value="TreeGrafter"/>
</dbReference>
<evidence type="ECO:0000256" key="3">
    <source>
        <dbReference type="SAM" id="Phobius"/>
    </source>
</evidence>
<keyword evidence="3" id="KW-1133">Transmembrane helix</keyword>
<reference evidence="4 5" key="1">
    <citation type="submission" date="2019-04" db="EMBL/GenBank/DDBJ databases">
        <authorList>
            <person name="Feng G."/>
            <person name="Zhang J."/>
            <person name="Zhu H."/>
        </authorList>
    </citation>
    <scope>NUCLEOTIDE SEQUENCE [LARGE SCALE GENOMIC DNA]</scope>
    <source>
        <strain evidence="4 5">JCM 17223</strain>
    </source>
</reference>
<dbReference type="Proteomes" id="UP000297739">
    <property type="component" value="Unassembled WGS sequence"/>
</dbReference>
<evidence type="ECO:0000313" key="4">
    <source>
        <dbReference type="EMBL" id="TGE19002.1"/>
    </source>
</evidence>
<keyword evidence="2" id="KW-0732">Signal</keyword>
<dbReference type="InterPro" id="IPR024930">
    <property type="entry name" value="Skp_dom_sf"/>
</dbReference>
<dbReference type="Gene3D" id="3.30.910.20">
    <property type="entry name" value="Skp domain"/>
    <property type="match status" value="1"/>
</dbReference>
<dbReference type="SMART" id="SM00935">
    <property type="entry name" value="OmpH"/>
    <property type="match status" value="1"/>
</dbReference>
<dbReference type="PANTHER" id="PTHR35089:SF1">
    <property type="entry name" value="CHAPERONE PROTEIN SKP"/>
    <property type="match status" value="1"/>
</dbReference>
<keyword evidence="5" id="KW-1185">Reference proteome</keyword>
<name>A0A4Z0PQY7_9BACT</name>
<protein>
    <submittedName>
        <fullName evidence="4">OmpH family outer membrane protein</fullName>
    </submittedName>
</protein>
<dbReference type="EMBL" id="SRLD01000005">
    <property type="protein sequence ID" value="TGE19002.1"/>
    <property type="molecule type" value="Genomic_DNA"/>
</dbReference>
<dbReference type="GO" id="GO:0051082">
    <property type="term" value="F:unfolded protein binding"/>
    <property type="evidence" value="ECO:0007669"/>
    <property type="project" value="InterPro"/>
</dbReference>
<dbReference type="GO" id="GO:0005829">
    <property type="term" value="C:cytosol"/>
    <property type="evidence" value="ECO:0007669"/>
    <property type="project" value="TreeGrafter"/>
</dbReference>
<dbReference type="Pfam" id="PF03938">
    <property type="entry name" value="OmpH"/>
    <property type="match status" value="1"/>
</dbReference>
<dbReference type="AlphaFoldDB" id="A0A4Z0PQY7"/>
<comment type="similarity">
    <text evidence="1">Belongs to the Skp family.</text>
</comment>
<dbReference type="PANTHER" id="PTHR35089">
    <property type="entry name" value="CHAPERONE PROTEIN SKP"/>
    <property type="match status" value="1"/>
</dbReference>
<organism evidence="4 5">
    <name type="scientific">Hymenobacter elongatus</name>
    <dbReference type="NCBI Taxonomy" id="877208"/>
    <lineage>
        <taxon>Bacteria</taxon>
        <taxon>Pseudomonadati</taxon>
        <taxon>Bacteroidota</taxon>
        <taxon>Cytophagia</taxon>
        <taxon>Cytophagales</taxon>
        <taxon>Hymenobacteraceae</taxon>
        <taxon>Hymenobacter</taxon>
    </lineage>
</organism>
<evidence type="ECO:0000313" key="5">
    <source>
        <dbReference type="Proteomes" id="UP000297739"/>
    </source>
</evidence>
<accession>A0A4Z0PQY7</accession>
<evidence type="ECO:0000256" key="1">
    <source>
        <dbReference type="ARBA" id="ARBA00009091"/>
    </source>
</evidence>
<comment type="caution">
    <text evidence="4">The sequence shown here is derived from an EMBL/GenBank/DDBJ whole genome shotgun (WGS) entry which is preliminary data.</text>
</comment>
<keyword evidence="3" id="KW-0812">Transmembrane</keyword>
<proteinExistence type="inferred from homology"/>
<dbReference type="InterPro" id="IPR005632">
    <property type="entry name" value="Chaperone_Skp"/>
</dbReference>
<sequence>MTLKIHSACIIILICLSAYILFNLSDKNIAYVDSGKLLNNYQAMLDARGAYKAKLLKWQSNTDTLTNIVQKAISQYERGVSTMTEKEKKIAVSTIQYKQKQLVDYQKSVQENARREDDQSTQLILNQVNAFLSQYGKRKNYDLILVANQSGNIAYAREGLDITDEVIVELNEEYRPYKR</sequence>